<gene>
    <name evidence="2" type="ORF">Vbra_9882</name>
</gene>
<reference evidence="2 3" key="1">
    <citation type="submission" date="2014-11" db="EMBL/GenBank/DDBJ databases">
        <authorList>
            <person name="Zhu J."/>
            <person name="Qi W."/>
            <person name="Song R."/>
        </authorList>
    </citation>
    <scope>NUCLEOTIDE SEQUENCE [LARGE SCALE GENOMIC DNA]</scope>
</reference>
<sequence length="113" mass="12448">MHTYVTHVFVEAKDHSEAEFMSMGADCDAGMGTGASGGAGGVFRSTRIPPAEENRTDAAPERHAEDEETEEDEGWVKHRVMFPTKGLPWMVKAARKETKKRSTKAKWGRAGLI</sequence>
<evidence type="ECO:0000313" key="2">
    <source>
        <dbReference type="EMBL" id="CEM26476.1"/>
    </source>
</evidence>
<feature type="compositionally biased region" description="Basic and acidic residues" evidence="1">
    <location>
        <begin position="50"/>
        <end position="65"/>
    </location>
</feature>
<feature type="region of interest" description="Disordered" evidence="1">
    <location>
        <begin position="91"/>
        <end position="113"/>
    </location>
</feature>
<dbReference type="Proteomes" id="UP000041254">
    <property type="component" value="Unassembled WGS sequence"/>
</dbReference>
<name>A0A0G4GCA4_VITBC</name>
<keyword evidence="3" id="KW-1185">Reference proteome</keyword>
<organism evidence="2 3">
    <name type="scientific">Vitrella brassicaformis (strain CCMP3155)</name>
    <dbReference type="NCBI Taxonomy" id="1169540"/>
    <lineage>
        <taxon>Eukaryota</taxon>
        <taxon>Sar</taxon>
        <taxon>Alveolata</taxon>
        <taxon>Colpodellida</taxon>
        <taxon>Vitrellaceae</taxon>
        <taxon>Vitrella</taxon>
    </lineage>
</organism>
<dbReference type="VEuPathDB" id="CryptoDB:Vbra_9882"/>
<dbReference type="AlphaFoldDB" id="A0A0G4GCA4"/>
<evidence type="ECO:0000256" key="1">
    <source>
        <dbReference type="SAM" id="MobiDB-lite"/>
    </source>
</evidence>
<feature type="region of interest" description="Disordered" evidence="1">
    <location>
        <begin position="38"/>
        <end position="78"/>
    </location>
</feature>
<dbReference type="EMBL" id="CDMY01000616">
    <property type="protein sequence ID" value="CEM26476.1"/>
    <property type="molecule type" value="Genomic_DNA"/>
</dbReference>
<evidence type="ECO:0000313" key="3">
    <source>
        <dbReference type="Proteomes" id="UP000041254"/>
    </source>
</evidence>
<dbReference type="InParanoid" id="A0A0G4GCA4"/>
<proteinExistence type="predicted"/>
<accession>A0A0G4GCA4</accession>
<protein>
    <submittedName>
        <fullName evidence="2">Uncharacterized protein</fullName>
    </submittedName>
</protein>
<feature type="compositionally biased region" description="Basic residues" evidence="1">
    <location>
        <begin position="97"/>
        <end position="107"/>
    </location>
</feature>